<feature type="transmembrane region" description="Helical" evidence="1">
    <location>
        <begin position="34"/>
        <end position="56"/>
    </location>
</feature>
<keyword evidence="1" id="KW-0472">Membrane</keyword>
<keyword evidence="3" id="KW-1185">Reference proteome</keyword>
<evidence type="ECO:0000313" key="3">
    <source>
        <dbReference type="Proteomes" id="UP000183629"/>
    </source>
</evidence>
<proteinExistence type="predicted"/>
<evidence type="ECO:0008006" key="4">
    <source>
        <dbReference type="Google" id="ProtNLM"/>
    </source>
</evidence>
<accession>A0A1I7HC12</accession>
<protein>
    <recommendedName>
        <fullName evidence="4">HXXEE domain-containing protein</fullName>
    </recommendedName>
</protein>
<evidence type="ECO:0000313" key="2">
    <source>
        <dbReference type="EMBL" id="SFU58260.1"/>
    </source>
</evidence>
<feature type="transmembrane region" description="Helical" evidence="1">
    <location>
        <begin position="132"/>
        <end position="153"/>
    </location>
</feature>
<feature type="transmembrane region" description="Helical" evidence="1">
    <location>
        <begin position="159"/>
        <end position="179"/>
    </location>
</feature>
<organism evidence="2 3">
    <name type="scientific">Streptococcus gallolyticus</name>
    <dbReference type="NCBI Taxonomy" id="315405"/>
    <lineage>
        <taxon>Bacteria</taxon>
        <taxon>Bacillati</taxon>
        <taxon>Bacillota</taxon>
        <taxon>Bacilli</taxon>
        <taxon>Lactobacillales</taxon>
        <taxon>Streptococcaceae</taxon>
        <taxon>Streptococcus</taxon>
    </lineage>
</organism>
<reference evidence="3" key="1">
    <citation type="submission" date="2016-10" db="EMBL/GenBank/DDBJ databases">
        <authorList>
            <person name="Varghese N."/>
            <person name="Submissions S."/>
        </authorList>
    </citation>
    <scope>NUCLEOTIDE SEQUENCE [LARGE SCALE GENOMIC DNA]</scope>
    <source>
        <strain evidence="3">LMG 15572</strain>
    </source>
</reference>
<dbReference type="Pfam" id="PF13787">
    <property type="entry name" value="HXXEE"/>
    <property type="match status" value="1"/>
</dbReference>
<dbReference type="AlphaFoldDB" id="A0A1I7HC12"/>
<dbReference type="Proteomes" id="UP000183629">
    <property type="component" value="Unassembled WGS sequence"/>
</dbReference>
<evidence type="ECO:0000256" key="1">
    <source>
        <dbReference type="SAM" id="Phobius"/>
    </source>
</evidence>
<keyword evidence="1" id="KW-0812">Transmembrane</keyword>
<dbReference type="InterPro" id="IPR025671">
    <property type="entry name" value="HXXEE"/>
</dbReference>
<feature type="transmembrane region" description="Helical" evidence="1">
    <location>
        <begin position="7"/>
        <end position="28"/>
    </location>
</feature>
<sequence>MTRLIKNWYFISVFMAGLFALVLGIGSWNWSQKMILVNTIFIFLHFFEEFGFPGGFPPIAMKTELKLASDDPTEWPLNHVSAWFGNWWFALSVYLLALCLPEVKFLTLTVALFSFAELAMHALYFPLALKKVYNPGLITVLIGLAPMSVVYLLGQWQSFTIWDYLLALVWMFFQYWIAFRSPIYQKLGKYSQDYGFSKEEIARADWMMK</sequence>
<name>A0A1I7HC12_9STRE</name>
<gene>
    <name evidence="2" type="ORF">SAMN05660328_10319</name>
</gene>
<dbReference type="EMBL" id="FPBN01000003">
    <property type="protein sequence ID" value="SFU58260.1"/>
    <property type="molecule type" value="Genomic_DNA"/>
</dbReference>
<feature type="transmembrane region" description="Helical" evidence="1">
    <location>
        <begin position="77"/>
        <end position="97"/>
    </location>
</feature>
<feature type="transmembrane region" description="Helical" evidence="1">
    <location>
        <begin position="103"/>
        <end position="125"/>
    </location>
</feature>
<keyword evidence="1" id="KW-1133">Transmembrane helix</keyword>